<dbReference type="PROSITE" id="PS51421">
    <property type="entry name" value="RAS"/>
    <property type="match status" value="1"/>
</dbReference>
<dbReference type="PROSITE" id="PS51419">
    <property type="entry name" value="RAB"/>
    <property type="match status" value="1"/>
</dbReference>
<dbReference type="SUPFAM" id="SSF52540">
    <property type="entry name" value="P-loop containing nucleoside triphosphate hydrolases"/>
    <property type="match status" value="1"/>
</dbReference>
<dbReference type="SMART" id="SM00175">
    <property type="entry name" value="RAB"/>
    <property type="match status" value="1"/>
</dbReference>
<keyword evidence="4" id="KW-1185">Reference proteome</keyword>
<dbReference type="InterPro" id="IPR005225">
    <property type="entry name" value="Small_GTP-bd"/>
</dbReference>
<protein>
    <submittedName>
        <fullName evidence="5">Rho-related protein racA-like</fullName>
    </submittedName>
</protein>
<dbReference type="GeneID" id="100367936"/>
<evidence type="ECO:0000259" key="3">
    <source>
        <dbReference type="PROSITE" id="PS50097"/>
    </source>
</evidence>
<dbReference type="Proteomes" id="UP000694865">
    <property type="component" value="Unplaced"/>
</dbReference>
<dbReference type="SMART" id="SM00173">
    <property type="entry name" value="RAS"/>
    <property type="match status" value="1"/>
</dbReference>
<dbReference type="NCBIfam" id="TIGR00231">
    <property type="entry name" value="small_GTP"/>
    <property type="match status" value="1"/>
</dbReference>
<dbReference type="PRINTS" id="PR00449">
    <property type="entry name" value="RASTRNSFRMNG"/>
</dbReference>
<dbReference type="InterPro" id="IPR027417">
    <property type="entry name" value="P-loop_NTPase"/>
</dbReference>
<evidence type="ECO:0000256" key="2">
    <source>
        <dbReference type="ARBA" id="ARBA00023134"/>
    </source>
</evidence>
<feature type="domain" description="BTB" evidence="3">
    <location>
        <begin position="397"/>
        <end position="464"/>
    </location>
</feature>
<dbReference type="Pfam" id="PF00651">
    <property type="entry name" value="BTB"/>
    <property type="match status" value="2"/>
</dbReference>
<keyword evidence="2" id="KW-0342">GTP-binding</keyword>
<dbReference type="Pfam" id="PF00071">
    <property type="entry name" value="Ras"/>
    <property type="match status" value="1"/>
</dbReference>
<accession>A0ABM0GWV1</accession>
<reference evidence="5" key="1">
    <citation type="submission" date="2025-08" db="UniProtKB">
        <authorList>
            <consortium name="RefSeq"/>
        </authorList>
    </citation>
    <scope>IDENTIFICATION</scope>
    <source>
        <tissue evidence="5">Testes</tissue>
    </source>
</reference>
<dbReference type="InterPro" id="IPR011333">
    <property type="entry name" value="SKP1/BTB/POZ_sf"/>
</dbReference>
<keyword evidence="1" id="KW-0547">Nucleotide-binding</keyword>
<evidence type="ECO:0000313" key="4">
    <source>
        <dbReference type="Proteomes" id="UP000694865"/>
    </source>
</evidence>
<dbReference type="Gene3D" id="3.30.710.10">
    <property type="entry name" value="Potassium Channel Kv1.1, Chain A"/>
    <property type="match status" value="2"/>
</dbReference>
<feature type="domain" description="BTB" evidence="3">
    <location>
        <begin position="231"/>
        <end position="334"/>
    </location>
</feature>
<dbReference type="PANTHER" id="PTHR24072">
    <property type="entry name" value="RHO FAMILY GTPASE"/>
    <property type="match status" value="1"/>
</dbReference>
<evidence type="ECO:0000256" key="1">
    <source>
        <dbReference type="ARBA" id="ARBA00022741"/>
    </source>
</evidence>
<sequence length="573" mass="64690">MAYNLKVTVVGDGAVGKSCLLISYTTGSFPAEYVPTVFDNYCANVTVDGKPYNIAFFDTAGQEDYDRLRPLSYPGTDVFLLCFSLASRASLENVTEKWWPEIQHHMPKTPVVLVGNKVDLRSSSSTSVITYDEGRILAKSLRIPYVETSALTQFGVNELFNKAVQHVNLSLSSKKPFKKGFGLFGFNRKNSKDDIPQPPYMPPAGKAPWIEIETSMFAEHMYKLLENPIYSDVTFIVEDERQFQAHKCILCGASSYFRQVFGILPEKLNNQLKVEKPYSRVDLNDGKVLGISSIIDQIEGDVSKSIVSISGNISIKIFKHVLEFLYAGLPHFAENLSRDTLQALKKAAEIFHLPRLSEICKNIENDEEFLNPSIGTYLNDCMGQQFKELFFNKKVLSDIQFNVEGTTVYSHKAILIARCDVMSAMFSGRFAESSSNKIEILNSRPECFLALMEYLYSDHSPIEDNDSVGIVVLANQFSQLRLINLCELYITKEIERSTAANIAEADIDVIGLLHSAQIHNADQLSDWCCHFISTNYMAFTQRTEFAELDGDNLDFITKNRWPPIDYLNEVEEY</sequence>
<name>A0ABM0GWV1_SACKO</name>
<dbReference type="RefSeq" id="XP_002739105.2">
    <property type="nucleotide sequence ID" value="XM_002739059.2"/>
</dbReference>
<dbReference type="PROSITE" id="PS51420">
    <property type="entry name" value="RHO"/>
    <property type="match status" value="1"/>
</dbReference>
<dbReference type="InterPro" id="IPR003578">
    <property type="entry name" value="Small_GTPase_Rho"/>
</dbReference>
<dbReference type="PROSITE" id="PS50097">
    <property type="entry name" value="BTB"/>
    <property type="match status" value="2"/>
</dbReference>
<dbReference type="CDD" id="cd18299">
    <property type="entry name" value="BTB1_POZ_RhoBTB"/>
    <property type="match status" value="1"/>
</dbReference>
<proteinExistence type="predicted"/>
<dbReference type="CDD" id="cd18499">
    <property type="entry name" value="BACK_RHOBTB"/>
    <property type="match status" value="1"/>
</dbReference>
<evidence type="ECO:0000313" key="5">
    <source>
        <dbReference type="RefSeq" id="XP_002739105.2"/>
    </source>
</evidence>
<gene>
    <name evidence="5" type="primary">LOC100367936</name>
</gene>
<dbReference type="Gene3D" id="3.40.50.300">
    <property type="entry name" value="P-loop containing nucleotide triphosphate hydrolases"/>
    <property type="match status" value="1"/>
</dbReference>
<dbReference type="InterPro" id="IPR000210">
    <property type="entry name" value="BTB/POZ_dom"/>
</dbReference>
<dbReference type="SMART" id="SM00174">
    <property type="entry name" value="RHO"/>
    <property type="match status" value="1"/>
</dbReference>
<dbReference type="SUPFAM" id="SSF54695">
    <property type="entry name" value="POZ domain"/>
    <property type="match status" value="2"/>
</dbReference>
<organism evidence="4 5">
    <name type="scientific">Saccoglossus kowalevskii</name>
    <name type="common">Acorn worm</name>
    <dbReference type="NCBI Taxonomy" id="10224"/>
    <lineage>
        <taxon>Eukaryota</taxon>
        <taxon>Metazoa</taxon>
        <taxon>Hemichordata</taxon>
        <taxon>Enteropneusta</taxon>
        <taxon>Harrimaniidae</taxon>
        <taxon>Saccoglossus</taxon>
    </lineage>
</organism>
<dbReference type="CDD" id="cd00157">
    <property type="entry name" value="Rho"/>
    <property type="match status" value="1"/>
</dbReference>
<dbReference type="InterPro" id="IPR001806">
    <property type="entry name" value="Small_GTPase"/>
</dbReference>
<dbReference type="SMART" id="SM00225">
    <property type="entry name" value="BTB"/>
    <property type="match status" value="2"/>
</dbReference>
<dbReference type="CDD" id="cd18300">
    <property type="entry name" value="BTB2_POZ_RhoBTB"/>
    <property type="match status" value="1"/>
</dbReference>
<feature type="non-terminal residue" evidence="5">
    <location>
        <position position="573"/>
    </location>
</feature>